<proteinExistence type="predicted"/>
<protein>
    <submittedName>
        <fullName evidence="1">Uncharacterized protein</fullName>
    </submittedName>
</protein>
<evidence type="ECO:0000313" key="2">
    <source>
        <dbReference type="Proteomes" id="UP000708148"/>
    </source>
</evidence>
<accession>A0A8S1ITW4</accession>
<dbReference type="AlphaFoldDB" id="A0A8S1ITW4"/>
<reference evidence="1" key="1">
    <citation type="submission" date="2020-12" db="EMBL/GenBank/DDBJ databases">
        <authorList>
            <person name="Iha C."/>
        </authorList>
    </citation>
    <scope>NUCLEOTIDE SEQUENCE</scope>
</reference>
<comment type="caution">
    <text evidence="1">The sequence shown here is derived from an EMBL/GenBank/DDBJ whole genome shotgun (WGS) entry which is preliminary data.</text>
</comment>
<sequence>MQKVYLSSSVAWPTAFSQTVFLIPSSVSVLHNGSWLLSNTTVIAVVTVRHSTAPAGQVVMHVSPHITFVWNRLFVFVCQGVQLEVNGSPLTAVHVCVSRTKNKGWQAHLGRS</sequence>
<keyword evidence="2" id="KW-1185">Reference proteome</keyword>
<gene>
    <name evidence="1" type="ORF">OSTQU699_LOCUS2801</name>
</gene>
<dbReference type="EMBL" id="CAJHUC010000659">
    <property type="protein sequence ID" value="CAD7697440.1"/>
    <property type="molecule type" value="Genomic_DNA"/>
</dbReference>
<dbReference type="Proteomes" id="UP000708148">
    <property type="component" value="Unassembled WGS sequence"/>
</dbReference>
<evidence type="ECO:0000313" key="1">
    <source>
        <dbReference type="EMBL" id="CAD7697440.1"/>
    </source>
</evidence>
<name>A0A8S1ITW4_9CHLO</name>
<organism evidence="1 2">
    <name type="scientific">Ostreobium quekettii</name>
    <dbReference type="NCBI Taxonomy" id="121088"/>
    <lineage>
        <taxon>Eukaryota</taxon>
        <taxon>Viridiplantae</taxon>
        <taxon>Chlorophyta</taxon>
        <taxon>core chlorophytes</taxon>
        <taxon>Ulvophyceae</taxon>
        <taxon>TCBD clade</taxon>
        <taxon>Bryopsidales</taxon>
        <taxon>Ostreobineae</taxon>
        <taxon>Ostreobiaceae</taxon>
        <taxon>Ostreobium</taxon>
    </lineage>
</organism>